<keyword evidence="4" id="KW-0963">Cytoplasm</keyword>
<dbReference type="GO" id="GO:0005737">
    <property type="term" value="C:cytoplasm"/>
    <property type="evidence" value="ECO:0007669"/>
    <property type="project" value="UniProtKB-SubCell"/>
</dbReference>
<organism evidence="10 11">
    <name type="scientific">Gandjariella thermophila</name>
    <dbReference type="NCBI Taxonomy" id="1931992"/>
    <lineage>
        <taxon>Bacteria</taxon>
        <taxon>Bacillati</taxon>
        <taxon>Actinomycetota</taxon>
        <taxon>Actinomycetes</taxon>
        <taxon>Pseudonocardiales</taxon>
        <taxon>Pseudonocardiaceae</taxon>
        <taxon>Gandjariella</taxon>
    </lineage>
</organism>
<evidence type="ECO:0000256" key="9">
    <source>
        <dbReference type="SAM" id="MobiDB-lite"/>
    </source>
</evidence>
<dbReference type="GO" id="GO:0051301">
    <property type="term" value="P:cell division"/>
    <property type="evidence" value="ECO:0007669"/>
    <property type="project" value="UniProtKB-KW"/>
</dbReference>
<comment type="subcellular location">
    <subcellularLocation>
        <location evidence="1">Cytoplasm</location>
    </subcellularLocation>
</comment>
<dbReference type="AlphaFoldDB" id="A0A4D4J8D3"/>
<dbReference type="PANTHER" id="PTHR35794">
    <property type="entry name" value="CELL DIVISION PROTEIN DIVIVA"/>
    <property type="match status" value="1"/>
</dbReference>
<evidence type="ECO:0000256" key="8">
    <source>
        <dbReference type="ARBA" id="ARBA00031737"/>
    </source>
</evidence>
<gene>
    <name evidence="10" type="ORF">GTS_34170</name>
</gene>
<evidence type="ECO:0000256" key="4">
    <source>
        <dbReference type="ARBA" id="ARBA00022490"/>
    </source>
</evidence>
<accession>A0A4D4J8D3</accession>
<dbReference type="EMBL" id="BJFL01000017">
    <property type="protein sequence ID" value="GDY31784.1"/>
    <property type="molecule type" value="Genomic_DNA"/>
</dbReference>
<keyword evidence="11" id="KW-1185">Reference proteome</keyword>
<dbReference type="InterPro" id="IPR019933">
    <property type="entry name" value="DivIVA_domain"/>
</dbReference>
<comment type="similarity">
    <text evidence="2">Belongs to the DivIVA family.</text>
</comment>
<evidence type="ECO:0000256" key="2">
    <source>
        <dbReference type="ARBA" id="ARBA00009008"/>
    </source>
</evidence>
<dbReference type="NCBIfam" id="TIGR03544">
    <property type="entry name" value="DivI1A_domain"/>
    <property type="match status" value="2"/>
</dbReference>
<evidence type="ECO:0000256" key="5">
    <source>
        <dbReference type="ARBA" id="ARBA00022618"/>
    </source>
</evidence>
<dbReference type="Proteomes" id="UP000298860">
    <property type="component" value="Unassembled WGS sequence"/>
</dbReference>
<evidence type="ECO:0000256" key="6">
    <source>
        <dbReference type="ARBA" id="ARBA00023054"/>
    </source>
</evidence>
<reference evidence="11" key="1">
    <citation type="submission" date="2019-04" db="EMBL/GenBank/DDBJ databases">
        <title>Draft genome sequence of Pseudonocardiaceae bacterium SL3-2-4.</title>
        <authorList>
            <person name="Ningsih F."/>
            <person name="Yokota A."/>
            <person name="Sakai Y."/>
            <person name="Nanatani K."/>
            <person name="Yabe S."/>
            <person name="Oetari A."/>
            <person name="Sjamsuridzal W."/>
        </authorList>
    </citation>
    <scope>NUCLEOTIDE SEQUENCE [LARGE SCALE GENOMIC DNA]</scope>
    <source>
        <strain evidence="11">SL3-2-4</strain>
    </source>
</reference>
<sequence length="309" mass="33271">MHNVAFLGPSQGEPAYDADEVDRFLDRIHATLAGQDTLTAHEVLTAAFPPPAPGNRGYGQAGVTAFLVLAAHSLKRLTRSADKPTRPSMRASASAPGNTPRSGRDASRVFRQASPTPQPGRRPSEPDPRDVYHAAAIRRRSAAATYDRDEVNALLDRVRATLAGGDTITAEDVLTATFNPPPPGRPGYTETEFLALVAAVLEQPAPPTPPVAPPEATPPPLTPEAIRNVRFHRPPLGQCGYDADEVDAFLDRVEATLAGQDTLTAQDVHDVRFHEVPPEQGGYDQNEVETLLDLVQDHLGGDVVHRWHA</sequence>
<evidence type="ECO:0000313" key="11">
    <source>
        <dbReference type="Proteomes" id="UP000298860"/>
    </source>
</evidence>
<keyword evidence="7" id="KW-0131">Cell cycle</keyword>
<protein>
    <recommendedName>
        <fullName evidence="3">Cell wall synthesis protein Wag31</fullName>
    </recommendedName>
    <alternativeName>
        <fullName evidence="8">Antigen 84</fullName>
    </alternativeName>
</protein>
<feature type="region of interest" description="Disordered" evidence="9">
    <location>
        <begin position="78"/>
        <end position="129"/>
    </location>
</feature>
<name>A0A4D4J8D3_9PSEU</name>
<dbReference type="InterPro" id="IPR007793">
    <property type="entry name" value="DivIVA_fam"/>
</dbReference>
<dbReference type="PANTHER" id="PTHR35794:SF2">
    <property type="entry name" value="CELL DIVISION PROTEIN DIVIVA"/>
    <property type="match status" value="1"/>
</dbReference>
<keyword evidence="5" id="KW-0132">Cell division</keyword>
<evidence type="ECO:0000313" key="10">
    <source>
        <dbReference type="EMBL" id="GDY31784.1"/>
    </source>
</evidence>
<comment type="caution">
    <text evidence="10">The sequence shown here is derived from an EMBL/GenBank/DDBJ whole genome shotgun (WGS) entry which is preliminary data.</text>
</comment>
<dbReference type="Gene3D" id="6.10.250.660">
    <property type="match status" value="2"/>
</dbReference>
<keyword evidence="6" id="KW-0175">Coiled coil</keyword>
<evidence type="ECO:0000256" key="3">
    <source>
        <dbReference type="ARBA" id="ARBA00018787"/>
    </source>
</evidence>
<evidence type="ECO:0000256" key="1">
    <source>
        <dbReference type="ARBA" id="ARBA00004496"/>
    </source>
</evidence>
<evidence type="ECO:0000256" key="7">
    <source>
        <dbReference type="ARBA" id="ARBA00023306"/>
    </source>
</evidence>
<proteinExistence type="inferred from homology"/>